<dbReference type="InterPro" id="IPR036047">
    <property type="entry name" value="F-box-like_dom_sf"/>
</dbReference>
<accession>A0ABD1XPD4</accession>
<dbReference type="Gene3D" id="1.20.1280.50">
    <property type="match status" value="1"/>
</dbReference>
<dbReference type="Proteomes" id="UP001605036">
    <property type="component" value="Unassembled WGS sequence"/>
</dbReference>
<gene>
    <name evidence="2" type="ORF">R1flu_022501</name>
</gene>
<dbReference type="PANTHER" id="PTHR47149">
    <property type="entry name" value="F-BOX PROTEIN RMF"/>
    <property type="match status" value="1"/>
</dbReference>
<evidence type="ECO:0000313" key="2">
    <source>
        <dbReference type="EMBL" id="KAL2610809.1"/>
    </source>
</evidence>
<proteinExistence type="predicted"/>
<dbReference type="SUPFAM" id="SSF81383">
    <property type="entry name" value="F-box domain"/>
    <property type="match status" value="1"/>
</dbReference>
<dbReference type="EMBL" id="JBHFFA010000007">
    <property type="protein sequence ID" value="KAL2610809.1"/>
    <property type="molecule type" value="Genomic_DNA"/>
</dbReference>
<keyword evidence="3" id="KW-1185">Reference proteome</keyword>
<protein>
    <recommendedName>
        <fullName evidence="1">F-box domain-containing protein</fullName>
    </recommendedName>
</protein>
<name>A0ABD1XPD4_9MARC</name>
<dbReference type="PROSITE" id="PS50181">
    <property type="entry name" value="FBOX"/>
    <property type="match status" value="1"/>
</dbReference>
<comment type="caution">
    <text evidence="2">The sequence shown here is derived from an EMBL/GenBank/DDBJ whole genome shotgun (WGS) entry which is preliminary data.</text>
</comment>
<dbReference type="PANTHER" id="PTHR47149:SF1">
    <property type="entry name" value="F-BOX PROTEIN RMF"/>
    <property type="match status" value="1"/>
</dbReference>
<organism evidence="2 3">
    <name type="scientific">Riccia fluitans</name>
    <dbReference type="NCBI Taxonomy" id="41844"/>
    <lineage>
        <taxon>Eukaryota</taxon>
        <taxon>Viridiplantae</taxon>
        <taxon>Streptophyta</taxon>
        <taxon>Embryophyta</taxon>
        <taxon>Marchantiophyta</taxon>
        <taxon>Marchantiopsida</taxon>
        <taxon>Marchantiidae</taxon>
        <taxon>Marchantiales</taxon>
        <taxon>Ricciaceae</taxon>
        <taxon>Riccia</taxon>
    </lineage>
</organism>
<feature type="domain" description="F-box" evidence="1">
    <location>
        <begin position="16"/>
        <end position="62"/>
    </location>
</feature>
<dbReference type="InterPro" id="IPR001810">
    <property type="entry name" value="F-box_dom"/>
</dbReference>
<evidence type="ECO:0000259" key="1">
    <source>
        <dbReference type="PROSITE" id="PS50181"/>
    </source>
</evidence>
<sequence length="283" mass="31252">MAQGNSCGNSSGSGGARRRTNLNADVWTSIIGLLDAKDLMSLALTNHAFYDLAMEDYVWKRLCFRDFKINDFPVNPSFSWKTLYRAAFDYSRIGSFMVASGVLFVTGAGLVSEEDNLINFGMHKGIFTLLVSEVKKGPWIADLHLVHCPVCELAACGGNVQVFEIRHWELYLEENYLSGHLVYEELCSFNITGNCPWAVACAADMTQSPSSEEDPYLDTDNLPNFTTIRGEPEAWLPRWKSFKHAAASCTILQSNGGVQVSYQVMTAGDTGPVVGVRVTHTLL</sequence>
<dbReference type="Pfam" id="PF12937">
    <property type="entry name" value="F-box-like"/>
    <property type="match status" value="1"/>
</dbReference>
<reference evidence="2 3" key="1">
    <citation type="submission" date="2024-09" db="EMBL/GenBank/DDBJ databases">
        <title>Chromosome-scale assembly of Riccia fluitans.</title>
        <authorList>
            <person name="Paukszto L."/>
            <person name="Sawicki J."/>
            <person name="Karawczyk K."/>
            <person name="Piernik-Szablinska J."/>
            <person name="Szczecinska M."/>
            <person name="Mazdziarz M."/>
        </authorList>
    </citation>
    <scope>NUCLEOTIDE SEQUENCE [LARGE SCALE GENOMIC DNA]</scope>
    <source>
        <strain evidence="2">Rf_01</strain>
        <tissue evidence="2">Aerial parts of the thallus</tissue>
    </source>
</reference>
<dbReference type="AlphaFoldDB" id="A0ABD1XPD4"/>
<evidence type="ECO:0000313" key="3">
    <source>
        <dbReference type="Proteomes" id="UP001605036"/>
    </source>
</evidence>